<keyword evidence="2" id="KW-1185">Reference proteome</keyword>
<dbReference type="EMBL" id="AGBB01000175">
    <property type="protein sequence ID" value="EGY78136.1"/>
    <property type="molecule type" value="Genomic_DNA"/>
</dbReference>
<dbReference type="AlphaFoldDB" id="G4D5U7"/>
<name>G4D5U7_9FIRM</name>
<accession>G4D5U7</accession>
<evidence type="ECO:0000313" key="2">
    <source>
        <dbReference type="Proteomes" id="UP000003422"/>
    </source>
</evidence>
<proteinExistence type="predicted"/>
<reference evidence="1 2" key="1">
    <citation type="submission" date="2011-06" db="EMBL/GenBank/DDBJ databases">
        <authorList>
            <person name="Muzny D."/>
            <person name="Qin X."/>
            <person name="Deng J."/>
            <person name="Jiang H."/>
            <person name="Liu Y."/>
            <person name="Qu J."/>
            <person name="Song X.-Z."/>
            <person name="Zhang L."/>
            <person name="Thornton R."/>
            <person name="Coyle M."/>
            <person name="Francisco L."/>
            <person name="Jackson L."/>
            <person name="Javaid M."/>
            <person name="Korchina V."/>
            <person name="Kovar C."/>
            <person name="Mata R."/>
            <person name="Mathew T."/>
            <person name="Ngo R."/>
            <person name="Nguyen L."/>
            <person name="Nguyen N."/>
            <person name="Okwuonu G."/>
            <person name="Ongeri F."/>
            <person name="Pham C."/>
            <person name="Simmons D."/>
            <person name="Wilczek-Boney K."/>
            <person name="Hale W."/>
            <person name="Jakkamsetti A."/>
            <person name="Pham P."/>
            <person name="Ruth R."/>
            <person name="San Lucas F."/>
            <person name="Warren J."/>
            <person name="Zhang J."/>
            <person name="Zhao Z."/>
            <person name="Zhou C."/>
            <person name="Zhu D."/>
            <person name="Lee S."/>
            <person name="Bess C."/>
            <person name="Blankenburg K."/>
            <person name="Forbes L."/>
            <person name="Fu Q."/>
            <person name="Gubbala S."/>
            <person name="Hirani K."/>
            <person name="Jayaseelan J.C."/>
            <person name="Lara F."/>
            <person name="Munidasa M."/>
            <person name="Palculict T."/>
            <person name="Patil S."/>
            <person name="Pu L.-L."/>
            <person name="Saada N."/>
            <person name="Tang L."/>
            <person name="Weissenberger G."/>
            <person name="Zhu Y."/>
            <person name="Hemphill L."/>
            <person name="Shang Y."/>
            <person name="Youmans B."/>
            <person name="Ayvaz T."/>
            <person name="Ross M."/>
            <person name="Santibanez J."/>
            <person name="Aqrawi P."/>
            <person name="Gross S."/>
            <person name="Joshi V."/>
            <person name="Fowler G."/>
            <person name="Nazareth L."/>
            <person name="Reid J."/>
            <person name="Worley K."/>
            <person name="Petrosino J."/>
            <person name="Highlander S."/>
            <person name="Gibbs R."/>
        </authorList>
    </citation>
    <scope>NUCLEOTIDE SEQUENCE [LARGE SCALE GENOMIC DNA]</scope>
    <source>
        <strain evidence="1 2">ATCC 29427</strain>
    </source>
</reference>
<sequence>MLFLLLAYISRCKPWESLWSLSATTPLVDFHHRLTACPSYYKKLRIFRS</sequence>
<evidence type="ECO:0000313" key="1">
    <source>
        <dbReference type="EMBL" id="EGY78136.1"/>
    </source>
</evidence>
<protein>
    <submittedName>
        <fullName evidence="1">Uncharacterized protein</fullName>
    </submittedName>
</protein>
<organism evidence="1 2">
    <name type="scientific">Peptoniphilus indolicus ATCC 29427</name>
    <dbReference type="NCBI Taxonomy" id="997350"/>
    <lineage>
        <taxon>Bacteria</taxon>
        <taxon>Bacillati</taxon>
        <taxon>Bacillota</taxon>
        <taxon>Tissierellia</taxon>
        <taxon>Tissierellales</taxon>
        <taxon>Peptoniphilaceae</taxon>
        <taxon>Peptoniphilus</taxon>
    </lineage>
</organism>
<comment type="caution">
    <text evidence="1">The sequence shown here is derived from an EMBL/GenBank/DDBJ whole genome shotgun (WGS) entry which is preliminary data.</text>
</comment>
<dbReference type="HOGENOM" id="CLU_3138911_0_0_9"/>
<gene>
    <name evidence="1" type="ORF">HMPREF9129_1777</name>
</gene>
<dbReference type="Proteomes" id="UP000003422">
    <property type="component" value="Unassembled WGS sequence"/>
</dbReference>